<proteinExistence type="predicted"/>
<organism evidence="2 3">
    <name type="scientific">Kandleria vitulina DSM 20405</name>
    <dbReference type="NCBI Taxonomy" id="1410657"/>
    <lineage>
        <taxon>Bacteria</taxon>
        <taxon>Bacillati</taxon>
        <taxon>Bacillota</taxon>
        <taxon>Erysipelotrichia</taxon>
        <taxon>Erysipelotrichales</taxon>
        <taxon>Coprobacillaceae</taxon>
        <taxon>Kandleria</taxon>
    </lineage>
</organism>
<dbReference type="Pfam" id="PF14353">
    <property type="entry name" value="CpXC"/>
    <property type="match status" value="1"/>
</dbReference>
<dbReference type="Proteomes" id="UP000051841">
    <property type="component" value="Unassembled WGS sequence"/>
</dbReference>
<reference evidence="2 3" key="1">
    <citation type="journal article" date="2015" name="Genome Announc.">
        <title>Expanding the biotechnology potential of lactobacilli through comparative genomics of 213 strains and associated genera.</title>
        <authorList>
            <person name="Sun Z."/>
            <person name="Harris H.M."/>
            <person name="McCann A."/>
            <person name="Guo C."/>
            <person name="Argimon S."/>
            <person name="Zhang W."/>
            <person name="Yang X."/>
            <person name="Jeffery I.B."/>
            <person name="Cooney J.C."/>
            <person name="Kagawa T.F."/>
            <person name="Liu W."/>
            <person name="Song Y."/>
            <person name="Salvetti E."/>
            <person name="Wrobel A."/>
            <person name="Rasinkangas P."/>
            <person name="Parkhill J."/>
            <person name="Rea M.C."/>
            <person name="O'Sullivan O."/>
            <person name="Ritari J."/>
            <person name="Douillard F.P."/>
            <person name="Paul Ross R."/>
            <person name="Yang R."/>
            <person name="Briner A.E."/>
            <person name="Felis G.E."/>
            <person name="de Vos W.M."/>
            <person name="Barrangou R."/>
            <person name="Klaenhammer T.R."/>
            <person name="Caufield P.W."/>
            <person name="Cui Y."/>
            <person name="Zhang H."/>
            <person name="O'Toole P.W."/>
        </authorList>
    </citation>
    <scope>NUCLEOTIDE SEQUENCE [LARGE SCALE GENOMIC DNA]</scope>
    <source>
        <strain evidence="2 3">DSM 20405</strain>
    </source>
</reference>
<dbReference type="RefSeq" id="WP_031588505.1">
    <property type="nucleotide sequence ID" value="NZ_JNKN01000001.1"/>
</dbReference>
<feature type="domain" description="CpXC" evidence="1">
    <location>
        <begin position="26"/>
        <end position="113"/>
    </location>
</feature>
<protein>
    <recommendedName>
        <fullName evidence="1">CpXC domain-containing protein</fullName>
    </recommendedName>
</protein>
<evidence type="ECO:0000313" key="3">
    <source>
        <dbReference type="Proteomes" id="UP000051841"/>
    </source>
</evidence>
<evidence type="ECO:0000259" key="1">
    <source>
        <dbReference type="Pfam" id="PF14353"/>
    </source>
</evidence>
<gene>
    <name evidence="2" type="ORF">IV49_GL001598</name>
</gene>
<dbReference type="InterPro" id="IPR025682">
    <property type="entry name" value="CpXC_dom"/>
</dbReference>
<dbReference type="AlphaFoldDB" id="A0A0R2HEJ3"/>
<dbReference type="EMBL" id="JQBL01000005">
    <property type="protein sequence ID" value="KRN50782.1"/>
    <property type="molecule type" value="Genomic_DNA"/>
</dbReference>
<accession>A0A0R2HEJ3</accession>
<evidence type="ECO:0000313" key="2">
    <source>
        <dbReference type="EMBL" id="KRN50782.1"/>
    </source>
</evidence>
<dbReference type="PATRIC" id="fig|1410657.5.peg.1648"/>
<name>A0A0R2HEJ3_9FIRM</name>
<sequence>MKTHTFITCPICGHKEELTRPLLYHELLINEEHFTYTCPMCKHKRIIETPTIIYYKKHLIAFDPEGYHLSFIIDYLNQEDISSVRLTATLSSFVEKQLILKNNYNDIAIEAYKHSLRFMMHKNPVLFYNDEPVDTLINMSVDPVESYLLSKTHYEKMVNNPLIHKLIKYDTPLAVDKHYIEKLSTRRITTANISFNSQIISAILPCFLDASVGDIALFEKNGSLHSGIILSFKEEDVFNISSSIKIKQILTDDYDEEFLRSLKHVHDYQENFDELISLMCDLYVYIPFENNKPYYMTISPETCLPVFTKKESIHECFPLASRIIKTKLITLLYLTIFKCDGFLFNPQMDSIFFANHSFLDVLKDHLNTSLS</sequence>
<keyword evidence="3" id="KW-1185">Reference proteome</keyword>
<comment type="caution">
    <text evidence="2">The sequence shown here is derived from an EMBL/GenBank/DDBJ whole genome shotgun (WGS) entry which is preliminary data.</text>
</comment>